<evidence type="ECO:0000313" key="1">
    <source>
        <dbReference type="EMBL" id="KIM80706.1"/>
    </source>
</evidence>
<dbReference type="InParanoid" id="A0A0C3FN77"/>
<name>A0A0C3FN77_PILCF</name>
<protein>
    <submittedName>
        <fullName evidence="1">Uncharacterized protein</fullName>
    </submittedName>
</protein>
<evidence type="ECO:0000313" key="2">
    <source>
        <dbReference type="Proteomes" id="UP000054166"/>
    </source>
</evidence>
<dbReference type="Proteomes" id="UP000054166">
    <property type="component" value="Unassembled WGS sequence"/>
</dbReference>
<dbReference type="AlphaFoldDB" id="A0A0C3FN77"/>
<organism evidence="1 2">
    <name type="scientific">Piloderma croceum (strain F 1598)</name>
    <dbReference type="NCBI Taxonomy" id="765440"/>
    <lineage>
        <taxon>Eukaryota</taxon>
        <taxon>Fungi</taxon>
        <taxon>Dikarya</taxon>
        <taxon>Basidiomycota</taxon>
        <taxon>Agaricomycotina</taxon>
        <taxon>Agaricomycetes</taxon>
        <taxon>Agaricomycetidae</taxon>
        <taxon>Atheliales</taxon>
        <taxon>Atheliaceae</taxon>
        <taxon>Piloderma</taxon>
    </lineage>
</organism>
<accession>A0A0C3FN77</accession>
<dbReference type="EMBL" id="KN833002">
    <property type="protein sequence ID" value="KIM80706.1"/>
    <property type="molecule type" value="Genomic_DNA"/>
</dbReference>
<reference evidence="2" key="2">
    <citation type="submission" date="2015-01" db="EMBL/GenBank/DDBJ databases">
        <title>Evolutionary Origins and Diversification of the Mycorrhizal Mutualists.</title>
        <authorList>
            <consortium name="DOE Joint Genome Institute"/>
            <consortium name="Mycorrhizal Genomics Consortium"/>
            <person name="Kohler A."/>
            <person name="Kuo A."/>
            <person name="Nagy L.G."/>
            <person name="Floudas D."/>
            <person name="Copeland A."/>
            <person name="Barry K.W."/>
            <person name="Cichocki N."/>
            <person name="Veneault-Fourrey C."/>
            <person name="LaButti K."/>
            <person name="Lindquist E.A."/>
            <person name="Lipzen A."/>
            <person name="Lundell T."/>
            <person name="Morin E."/>
            <person name="Murat C."/>
            <person name="Riley R."/>
            <person name="Ohm R."/>
            <person name="Sun H."/>
            <person name="Tunlid A."/>
            <person name="Henrissat B."/>
            <person name="Grigoriev I.V."/>
            <person name="Hibbett D.S."/>
            <person name="Martin F."/>
        </authorList>
    </citation>
    <scope>NUCLEOTIDE SEQUENCE [LARGE SCALE GENOMIC DNA]</scope>
    <source>
        <strain evidence="2">F 1598</strain>
    </source>
</reference>
<sequence>MATLITMDHCLHTRYPLFLLPPFLLSFFSCLSRVDSRPFNLSFTSGSPSLIEIPLRNSQEEFY</sequence>
<reference evidence="1 2" key="1">
    <citation type="submission" date="2014-04" db="EMBL/GenBank/DDBJ databases">
        <authorList>
            <consortium name="DOE Joint Genome Institute"/>
            <person name="Kuo A."/>
            <person name="Tarkka M."/>
            <person name="Buscot F."/>
            <person name="Kohler A."/>
            <person name="Nagy L.G."/>
            <person name="Floudas D."/>
            <person name="Copeland A."/>
            <person name="Barry K.W."/>
            <person name="Cichocki N."/>
            <person name="Veneault-Fourrey C."/>
            <person name="LaButti K."/>
            <person name="Lindquist E.A."/>
            <person name="Lipzen A."/>
            <person name="Lundell T."/>
            <person name="Morin E."/>
            <person name="Murat C."/>
            <person name="Sun H."/>
            <person name="Tunlid A."/>
            <person name="Henrissat B."/>
            <person name="Grigoriev I.V."/>
            <person name="Hibbett D.S."/>
            <person name="Martin F."/>
            <person name="Nordberg H.P."/>
            <person name="Cantor M.N."/>
            <person name="Hua S.X."/>
        </authorList>
    </citation>
    <scope>NUCLEOTIDE SEQUENCE [LARGE SCALE GENOMIC DNA]</scope>
    <source>
        <strain evidence="1 2">F 1598</strain>
    </source>
</reference>
<gene>
    <name evidence="1" type="ORF">PILCRDRAFT_513162</name>
</gene>
<proteinExistence type="predicted"/>
<dbReference type="HOGENOM" id="CLU_2886632_0_0_1"/>
<keyword evidence="2" id="KW-1185">Reference proteome</keyword>